<proteinExistence type="inferred from homology"/>
<dbReference type="SUPFAM" id="SSF56300">
    <property type="entry name" value="Metallo-dependent phosphatases"/>
    <property type="match status" value="1"/>
</dbReference>
<dbReference type="GO" id="GO:0016791">
    <property type="term" value="F:phosphatase activity"/>
    <property type="evidence" value="ECO:0007669"/>
    <property type="project" value="TreeGrafter"/>
</dbReference>
<gene>
    <name evidence="3" type="ORF">EYB31_12985</name>
</gene>
<dbReference type="OrthoDB" id="9813918at2"/>
<dbReference type="GO" id="GO:0005737">
    <property type="term" value="C:cytoplasm"/>
    <property type="evidence" value="ECO:0007669"/>
    <property type="project" value="TreeGrafter"/>
</dbReference>
<dbReference type="AlphaFoldDB" id="A0A4Q9DSR1"/>
<sequence>MKALIISDVHANIYALENIWKQEKDSDVIYCAGDLVDYGPFPKEVIQWVTEHKVLCVKGNHDERVAALYRNKDQLWNVSDEERTWAHDNAQKLNEAEIEFLENLPQSITFTMDSIGYSMQHMYNNYETIASLHHYYNFWEQMTKEPIASMEHKRMIFGHTHRRAIHYLSNHELWMNPGSISYRRPDDPSKEAHYMTITDGRIDMKSLSYDRSPLLQATLSTTLKQKGERDVALVFFGEK</sequence>
<keyword evidence="4" id="KW-1185">Reference proteome</keyword>
<dbReference type="InterPro" id="IPR011152">
    <property type="entry name" value="Pesterase_MJ0912"/>
</dbReference>
<evidence type="ECO:0000313" key="4">
    <source>
        <dbReference type="Proteomes" id="UP000293142"/>
    </source>
</evidence>
<organism evidence="3 4">
    <name type="scientific">Paenibacillus thalictri</name>
    <dbReference type="NCBI Taxonomy" id="2527873"/>
    <lineage>
        <taxon>Bacteria</taxon>
        <taxon>Bacillati</taxon>
        <taxon>Bacillota</taxon>
        <taxon>Bacilli</taxon>
        <taxon>Bacillales</taxon>
        <taxon>Paenibacillaceae</taxon>
        <taxon>Paenibacillus</taxon>
    </lineage>
</organism>
<dbReference type="Proteomes" id="UP000293142">
    <property type="component" value="Unassembled WGS sequence"/>
</dbReference>
<dbReference type="CDD" id="cd00838">
    <property type="entry name" value="MPP_superfamily"/>
    <property type="match status" value="1"/>
</dbReference>
<dbReference type="Pfam" id="PF12850">
    <property type="entry name" value="Metallophos_2"/>
    <property type="match status" value="1"/>
</dbReference>
<dbReference type="InterPro" id="IPR050126">
    <property type="entry name" value="Ap4A_hydrolase"/>
</dbReference>
<reference evidence="3 4" key="1">
    <citation type="submission" date="2019-02" db="EMBL/GenBank/DDBJ databases">
        <title>Paenibacillus sp. nov., isolated from surface-sterilized tissue of Thalictrum simplex L.</title>
        <authorList>
            <person name="Tuo L."/>
        </authorList>
    </citation>
    <scope>NUCLEOTIDE SEQUENCE [LARGE SCALE GENOMIC DNA]</scope>
    <source>
        <strain evidence="3 4">N2SHLJ1</strain>
    </source>
</reference>
<dbReference type="Gene3D" id="3.60.21.10">
    <property type="match status" value="1"/>
</dbReference>
<evidence type="ECO:0000259" key="2">
    <source>
        <dbReference type="Pfam" id="PF12850"/>
    </source>
</evidence>
<dbReference type="InterPro" id="IPR029052">
    <property type="entry name" value="Metallo-depent_PP-like"/>
</dbReference>
<dbReference type="PANTHER" id="PTHR42850:SF2">
    <property type="entry name" value="BLL5683 PROTEIN"/>
    <property type="match status" value="1"/>
</dbReference>
<dbReference type="RefSeq" id="WP_131013762.1">
    <property type="nucleotide sequence ID" value="NZ_SIRE01000008.1"/>
</dbReference>
<name>A0A4Q9DSR1_9BACL</name>
<accession>A0A4Q9DSR1</accession>
<dbReference type="InterPro" id="IPR024654">
    <property type="entry name" value="Calcineurin-like_PHP_lpxH"/>
</dbReference>
<comment type="similarity">
    <text evidence="1">Belongs to the metallophosphoesterase superfamily. YfcE family.</text>
</comment>
<feature type="domain" description="Calcineurin-like phosphoesterase" evidence="2">
    <location>
        <begin position="1"/>
        <end position="189"/>
    </location>
</feature>
<comment type="caution">
    <text evidence="3">The sequence shown here is derived from an EMBL/GenBank/DDBJ whole genome shotgun (WGS) entry which is preliminary data.</text>
</comment>
<dbReference type="PIRSF" id="PIRSF000883">
    <property type="entry name" value="Pesterase_MJ0912"/>
    <property type="match status" value="1"/>
</dbReference>
<dbReference type="PANTHER" id="PTHR42850">
    <property type="entry name" value="METALLOPHOSPHOESTERASE"/>
    <property type="match status" value="1"/>
</dbReference>
<protein>
    <submittedName>
        <fullName evidence="3">Metallophosphoesterase</fullName>
    </submittedName>
</protein>
<evidence type="ECO:0000256" key="1">
    <source>
        <dbReference type="ARBA" id="ARBA00008950"/>
    </source>
</evidence>
<dbReference type="EMBL" id="SIRE01000008">
    <property type="protein sequence ID" value="TBL79126.1"/>
    <property type="molecule type" value="Genomic_DNA"/>
</dbReference>
<evidence type="ECO:0000313" key="3">
    <source>
        <dbReference type="EMBL" id="TBL79126.1"/>
    </source>
</evidence>